<evidence type="ECO:0000313" key="1">
    <source>
        <dbReference type="EMBL" id="CAK0833940.1"/>
    </source>
</evidence>
<organism evidence="1 2">
    <name type="scientific">Prorocentrum cordatum</name>
    <dbReference type="NCBI Taxonomy" id="2364126"/>
    <lineage>
        <taxon>Eukaryota</taxon>
        <taxon>Sar</taxon>
        <taxon>Alveolata</taxon>
        <taxon>Dinophyceae</taxon>
        <taxon>Prorocentrales</taxon>
        <taxon>Prorocentraceae</taxon>
        <taxon>Prorocentrum</taxon>
    </lineage>
</organism>
<keyword evidence="2" id="KW-1185">Reference proteome</keyword>
<reference evidence="1" key="1">
    <citation type="submission" date="2023-10" db="EMBL/GenBank/DDBJ databases">
        <authorList>
            <person name="Chen Y."/>
            <person name="Shah S."/>
            <person name="Dougan E. K."/>
            <person name="Thang M."/>
            <person name="Chan C."/>
        </authorList>
    </citation>
    <scope>NUCLEOTIDE SEQUENCE [LARGE SCALE GENOMIC DNA]</scope>
</reference>
<proteinExistence type="predicted"/>
<evidence type="ECO:0000313" key="2">
    <source>
        <dbReference type="Proteomes" id="UP001189429"/>
    </source>
</evidence>
<name>A0ABN9SPV8_9DINO</name>
<dbReference type="Proteomes" id="UP001189429">
    <property type="component" value="Unassembled WGS sequence"/>
</dbReference>
<dbReference type="EMBL" id="CAUYUJ010012444">
    <property type="protein sequence ID" value="CAK0833940.1"/>
    <property type="molecule type" value="Genomic_DNA"/>
</dbReference>
<comment type="caution">
    <text evidence="1">The sequence shown here is derived from an EMBL/GenBank/DDBJ whole genome shotgun (WGS) entry which is preliminary data.</text>
</comment>
<sequence>MGAAAVPALDGVHRGHSPAYWAMRRAAGDRGMTCVARRVAAAWPRQAFQYVWESRFPGEDTSGFGPGFAHEADQRFLFQAGVPAAWLPAARALRQKVGAFLHGSYGELASWPVGEGQGLIFQDHGPVASSIRSEQCDFWDGLGGP</sequence>
<accession>A0ABN9SPV8</accession>
<gene>
    <name evidence="1" type="ORF">PCOR1329_LOCUS31492</name>
</gene>
<protein>
    <submittedName>
        <fullName evidence="1">Uncharacterized protein</fullName>
    </submittedName>
</protein>